<dbReference type="Gene3D" id="3.40.50.1820">
    <property type="entry name" value="alpha/beta hydrolase"/>
    <property type="match status" value="1"/>
</dbReference>
<keyword evidence="5" id="KW-1185">Reference proteome</keyword>
<evidence type="ECO:0000256" key="1">
    <source>
        <dbReference type="ARBA" id="ARBA00010088"/>
    </source>
</evidence>
<dbReference type="SUPFAM" id="SSF53474">
    <property type="entry name" value="alpha/beta-Hydrolases"/>
    <property type="match status" value="1"/>
</dbReference>
<evidence type="ECO:0000313" key="4">
    <source>
        <dbReference type="EMBL" id="PRY13509.1"/>
    </source>
</evidence>
<evidence type="ECO:0000259" key="3">
    <source>
        <dbReference type="Pfam" id="PF00561"/>
    </source>
</evidence>
<dbReference type="InterPro" id="IPR051601">
    <property type="entry name" value="Serine_prot/Carboxylest_S33"/>
</dbReference>
<reference evidence="4 5" key="1">
    <citation type="submission" date="2018-03" db="EMBL/GenBank/DDBJ databases">
        <title>Genomic Encyclopedia of Archaeal and Bacterial Type Strains, Phase II (KMG-II): from individual species to whole genera.</title>
        <authorList>
            <person name="Goeker M."/>
        </authorList>
    </citation>
    <scope>NUCLEOTIDE SEQUENCE [LARGE SCALE GENOMIC DNA]</scope>
    <source>
        <strain evidence="4 5">DSM 19711</strain>
    </source>
</reference>
<dbReference type="GO" id="GO:0004177">
    <property type="term" value="F:aminopeptidase activity"/>
    <property type="evidence" value="ECO:0007669"/>
    <property type="project" value="UniProtKB-EC"/>
</dbReference>
<dbReference type="Pfam" id="PF00561">
    <property type="entry name" value="Abhydrolase_1"/>
    <property type="match status" value="1"/>
</dbReference>
<sequence>MDDEGTGSVGAVLTTESFRIDGHDVHEHVVTAPLDHAGVVPGTVEVFAREYVRDGQRDAPRLVFFQGGPGNPANRPDVIGGWLDRALEEFRVVLLDQRGTGRSTPLDRQSLTGTPAEQARYLRHFRADAIVADAELLRAALGGDTWAALGQSYGGFCLTTYLSQAPQGLREVFVTAGLPGIATTADDVYRATYAQTAVRNAEFFARYPRDLVTAQRVADHLESTEEFLPTGERLSGRRFRTLGIALGQVSGFDALHFALEDPFTAGGRLRERFLLEVGRRLSFAPHPLYALVHESIYAQDAATNWSAERVRGEFAEFALDAPTFRFTGEHVYPWQFDEDPALVPLREAAHLLAADASLPPLYDADVLARTTVPVAAAVYVDDMFVPYAFSQATARAIRGARTFVTNEYQHDGLRMDGRRLLDVLFALARR</sequence>
<dbReference type="InterPro" id="IPR029058">
    <property type="entry name" value="AB_hydrolase_fold"/>
</dbReference>
<dbReference type="InterPro" id="IPR002410">
    <property type="entry name" value="Peptidase_S33"/>
</dbReference>
<dbReference type="EMBL" id="PVZF01000008">
    <property type="protein sequence ID" value="PRY13509.1"/>
    <property type="molecule type" value="Genomic_DNA"/>
</dbReference>
<dbReference type="InterPro" id="IPR000073">
    <property type="entry name" value="AB_hydrolase_1"/>
</dbReference>
<dbReference type="OrthoDB" id="9796770at2"/>
<evidence type="ECO:0000313" key="5">
    <source>
        <dbReference type="Proteomes" id="UP000238083"/>
    </source>
</evidence>
<dbReference type="PANTHER" id="PTHR43248:SF2">
    <property type="entry name" value="PROLYL AMINOPEPTIDASE"/>
    <property type="match status" value="1"/>
</dbReference>
<accession>A0A2T0R1R9</accession>
<dbReference type="AlphaFoldDB" id="A0A2T0R1R9"/>
<dbReference type="PANTHER" id="PTHR43248">
    <property type="entry name" value="2-SUCCINYL-6-HYDROXY-2,4-CYCLOHEXADIENE-1-CARBOXYLATE SYNTHASE"/>
    <property type="match status" value="1"/>
</dbReference>
<dbReference type="GO" id="GO:0006508">
    <property type="term" value="P:proteolysis"/>
    <property type="evidence" value="ECO:0007669"/>
    <property type="project" value="InterPro"/>
</dbReference>
<comment type="similarity">
    <text evidence="1">Belongs to the peptidase S33 family.</text>
</comment>
<dbReference type="Proteomes" id="UP000238083">
    <property type="component" value="Unassembled WGS sequence"/>
</dbReference>
<dbReference type="PRINTS" id="PR00793">
    <property type="entry name" value="PROAMNOPTASE"/>
</dbReference>
<comment type="caution">
    <text evidence="4">The sequence shown here is derived from an EMBL/GenBank/DDBJ whole genome shotgun (WGS) entry which is preliminary data.</text>
</comment>
<evidence type="ECO:0000256" key="2">
    <source>
        <dbReference type="ARBA" id="ARBA00022801"/>
    </source>
</evidence>
<keyword evidence="2 4" id="KW-0378">Hydrolase</keyword>
<gene>
    <name evidence="4" type="ORF">CLV37_108179</name>
</gene>
<feature type="domain" description="AB hydrolase-1" evidence="3">
    <location>
        <begin position="60"/>
        <end position="278"/>
    </location>
</feature>
<protein>
    <submittedName>
        <fullName evidence="4">Alpha/beta hydrolase family protein</fullName>
    </submittedName>
</protein>
<proteinExistence type="inferred from homology"/>
<name>A0A2T0R1R9_9ACTN</name>
<organism evidence="4 5">
    <name type="scientific">Kineococcus rhizosphaerae</name>
    <dbReference type="NCBI Taxonomy" id="559628"/>
    <lineage>
        <taxon>Bacteria</taxon>
        <taxon>Bacillati</taxon>
        <taxon>Actinomycetota</taxon>
        <taxon>Actinomycetes</taxon>
        <taxon>Kineosporiales</taxon>
        <taxon>Kineosporiaceae</taxon>
        <taxon>Kineococcus</taxon>
    </lineage>
</organism>